<dbReference type="PANTHER" id="PTHR48044:SF92">
    <property type="entry name" value="GLYCOSYLTRANSFERASE"/>
    <property type="match status" value="1"/>
</dbReference>
<evidence type="ECO:0000256" key="2">
    <source>
        <dbReference type="ARBA" id="ARBA00022679"/>
    </source>
</evidence>
<dbReference type="InterPro" id="IPR035595">
    <property type="entry name" value="UDP_glycos_trans_CS"/>
</dbReference>
<gene>
    <name evidence="7" type="primary">LOC111311491</name>
</gene>
<organism evidence="6 7">
    <name type="scientific">Durio zibethinus</name>
    <name type="common">Durian</name>
    <dbReference type="NCBI Taxonomy" id="66656"/>
    <lineage>
        <taxon>Eukaryota</taxon>
        <taxon>Viridiplantae</taxon>
        <taxon>Streptophyta</taxon>
        <taxon>Embryophyta</taxon>
        <taxon>Tracheophyta</taxon>
        <taxon>Spermatophyta</taxon>
        <taxon>Magnoliopsida</taxon>
        <taxon>eudicotyledons</taxon>
        <taxon>Gunneridae</taxon>
        <taxon>Pentapetalae</taxon>
        <taxon>rosids</taxon>
        <taxon>malvids</taxon>
        <taxon>Malvales</taxon>
        <taxon>Malvaceae</taxon>
        <taxon>Helicteroideae</taxon>
        <taxon>Durio</taxon>
    </lineage>
</organism>
<comment type="similarity">
    <text evidence="1 3">Belongs to the UDP-glycosyltransferase family.</text>
</comment>
<dbReference type="Pfam" id="PF00201">
    <property type="entry name" value="UDPGT"/>
    <property type="match status" value="1"/>
</dbReference>
<reference evidence="7" key="1">
    <citation type="submission" date="2025-08" db="UniProtKB">
        <authorList>
            <consortium name="RefSeq"/>
        </authorList>
    </citation>
    <scope>IDENTIFICATION</scope>
    <source>
        <tissue evidence="7">Fruit stalk</tissue>
    </source>
</reference>
<evidence type="ECO:0000313" key="6">
    <source>
        <dbReference type="Proteomes" id="UP000515121"/>
    </source>
</evidence>
<protein>
    <recommendedName>
        <fullName evidence="4">Glycosyltransferase</fullName>
        <ecNumber evidence="4">2.4.1.-</ecNumber>
    </recommendedName>
</protein>
<dbReference type="InterPro" id="IPR058980">
    <property type="entry name" value="Glyco_transf_N"/>
</dbReference>
<sequence length="477" mass="53727">MANHTSHQKYDSINHKQAPVVVIVVPFPGHSHLNQLLQLSCLISSHKIPVHYVCSSIHSRQVKLRAYGLDPFHNSLLTFHELPIPTFISPPPNPSATVKFPTHLQPSFEAYLHLRQPVGALLLELSGSAERIIIIHDSIIASIIQDAVSITNAEVYAFQSISPFALFYNIWEARGKPFPIEAVVSQIQKKLPSLEDCFSSEFVNFVTYQYQFMNFQAGELYNTSRLIDGTYIDLLAKLQTNENRKQWAIGPLNPLKVLEQSNPNRYHKCLEWLDKQAPKSVLYISFGTSASMTDEQINELAIGLEQSKTKFIWVLRDADKGDIFTEEVREPELPGGFEARTERSGMVLREWAPQLEILGHPSTGGFMSHCGWNSCMESISMGVPIAAWPMHSEQPRNTVLVAQVLKIGLVVKDWNRRQEMVTCSHIKDAIGRLMASMEGEMMRKRAEELGEAVRKQSAAEGGVSRVELESFIAHITR</sequence>
<dbReference type="Proteomes" id="UP000515121">
    <property type="component" value="Unplaced"/>
</dbReference>
<proteinExistence type="inferred from homology"/>
<dbReference type="FunFam" id="3.40.50.2000:FF:000238">
    <property type="entry name" value="Glycosyltransferase"/>
    <property type="match status" value="1"/>
</dbReference>
<dbReference type="InterPro" id="IPR002213">
    <property type="entry name" value="UDP_glucos_trans"/>
</dbReference>
<evidence type="ECO:0000256" key="1">
    <source>
        <dbReference type="ARBA" id="ARBA00009995"/>
    </source>
</evidence>
<dbReference type="OrthoDB" id="5835829at2759"/>
<accession>A0A6P6AP36</accession>
<dbReference type="KEGG" id="dzi:111311491"/>
<dbReference type="Pfam" id="PF26168">
    <property type="entry name" value="Glyco_transf_N"/>
    <property type="match status" value="1"/>
</dbReference>
<dbReference type="PROSITE" id="PS00375">
    <property type="entry name" value="UDPGT"/>
    <property type="match status" value="1"/>
</dbReference>
<dbReference type="PANTHER" id="PTHR48044">
    <property type="entry name" value="GLYCOSYLTRANSFERASE"/>
    <property type="match status" value="1"/>
</dbReference>
<keyword evidence="3" id="KW-0328">Glycosyltransferase</keyword>
<evidence type="ECO:0000256" key="4">
    <source>
        <dbReference type="RuleBase" id="RU362057"/>
    </source>
</evidence>
<dbReference type="RefSeq" id="XP_022766641.1">
    <property type="nucleotide sequence ID" value="XM_022910906.1"/>
</dbReference>
<dbReference type="EC" id="2.4.1.-" evidence="4"/>
<dbReference type="GO" id="GO:0050404">
    <property type="term" value="F:zeatin O-beta-D-xylosyltransferase activity"/>
    <property type="evidence" value="ECO:0007669"/>
    <property type="project" value="UniProtKB-ARBA"/>
</dbReference>
<evidence type="ECO:0000256" key="3">
    <source>
        <dbReference type="RuleBase" id="RU003718"/>
    </source>
</evidence>
<dbReference type="GeneID" id="111311491"/>
<feature type="domain" description="Glycosyltransferase N-terminal" evidence="5">
    <location>
        <begin position="19"/>
        <end position="254"/>
    </location>
</feature>
<dbReference type="AlphaFoldDB" id="A0A6P6AP36"/>
<evidence type="ECO:0000313" key="7">
    <source>
        <dbReference type="RefSeq" id="XP_022766641.1"/>
    </source>
</evidence>
<dbReference type="GO" id="GO:0009690">
    <property type="term" value="P:cytokinin metabolic process"/>
    <property type="evidence" value="ECO:0007669"/>
    <property type="project" value="UniProtKB-ARBA"/>
</dbReference>
<evidence type="ECO:0000259" key="5">
    <source>
        <dbReference type="Pfam" id="PF26168"/>
    </source>
</evidence>
<name>A0A6P6AP36_DURZI</name>
<dbReference type="SUPFAM" id="SSF53756">
    <property type="entry name" value="UDP-Glycosyltransferase/glycogen phosphorylase"/>
    <property type="match status" value="1"/>
</dbReference>
<dbReference type="Gene3D" id="3.40.50.2000">
    <property type="entry name" value="Glycogen Phosphorylase B"/>
    <property type="match status" value="2"/>
</dbReference>
<dbReference type="CDD" id="cd03784">
    <property type="entry name" value="GT1_Gtf-like"/>
    <property type="match status" value="1"/>
</dbReference>
<dbReference type="FunFam" id="3.40.50.2000:FF:000060">
    <property type="entry name" value="Glycosyltransferase"/>
    <property type="match status" value="1"/>
</dbReference>
<keyword evidence="6" id="KW-1185">Reference proteome</keyword>
<keyword evidence="2 3" id="KW-0808">Transferase</keyword>